<organism evidence="1">
    <name type="scientific">marine metagenome</name>
    <dbReference type="NCBI Taxonomy" id="408172"/>
    <lineage>
        <taxon>unclassified sequences</taxon>
        <taxon>metagenomes</taxon>
        <taxon>ecological metagenomes</taxon>
    </lineage>
</organism>
<gene>
    <name evidence="1" type="ORF">METZ01_LOCUS78961</name>
</gene>
<protein>
    <submittedName>
        <fullName evidence="1">Uncharacterized protein</fullName>
    </submittedName>
</protein>
<sequence>MDNKKIEDLVINDEFDYLEIKETIKKNLIENFKYYKKDIFKKFKLKKELILKMDEIIYRLNFEDYKNYLLFLEKNYIELLDDDFLEICLDKLDEILVGEYHIFNKVGLIDMYNNLFPKFNYDNQILINFFENFIKKIDNHTLL</sequence>
<reference evidence="1" key="1">
    <citation type="submission" date="2018-05" db="EMBL/GenBank/DDBJ databases">
        <authorList>
            <person name="Lanie J.A."/>
            <person name="Ng W.-L."/>
            <person name="Kazmierczak K.M."/>
            <person name="Andrzejewski T.M."/>
            <person name="Davidsen T.M."/>
            <person name="Wayne K.J."/>
            <person name="Tettelin H."/>
            <person name="Glass J.I."/>
            <person name="Rusch D."/>
            <person name="Podicherti R."/>
            <person name="Tsui H.-C.T."/>
            <person name="Winkler M.E."/>
        </authorList>
    </citation>
    <scope>NUCLEOTIDE SEQUENCE</scope>
</reference>
<dbReference type="AlphaFoldDB" id="A0A381UFJ3"/>
<proteinExistence type="predicted"/>
<evidence type="ECO:0000313" key="1">
    <source>
        <dbReference type="EMBL" id="SVA26107.1"/>
    </source>
</evidence>
<feature type="non-terminal residue" evidence="1">
    <location>
        <position position="143"/>
    </location>
</feature>
<dbReference type="EMBL" id="UINC01006202">
    <property type="protein sequence ID" value="SVA26107.1"/>
    <property type="molecule type" value="Genomic_DNA"/>
</dbReference>
<accession>A0A381UFJ3</accession>
<name>A0A381UFJ3_9ZZZZ</name>